<accession>A0A385Q2I6</accession>
<dbReference type="KEGG" id="lua:D4A81_10360"/>
<reference evidence="1 2" key="1">
    <citation type="submission" date="2018-09" db="EMBL/GenBank/DDBJ databases">
        <title>Genome sequencing of Lachnoanaerobaculum umeaense DSM 23576.</title>
        <authorList>
            <person name="Kook J.-K."/>
            <person name="Park S.-N."/>
            <person name="Lim Y.K."/>
        </authorList>
    </citation>
    <scope>NUCLEOTIDE SEQUENCE [LARGE SCALE GENOMIC DNA]</scope>
    <source>
        <strain evidence="2">DSM 23576 \ CCUG 58757</strain>
    </source>
</reference>
<dbReference type="AlphaFoldDB" id="A0A385Q2I6"/>
<dbReference type="RefSeq" id="WP_119808305.1">
    <property type="nucleotide sequence ID" value="NZ_CP032364.1"/>
</dbReference>
<evidence type="ECO:0000313" key="2">
    <source>
        <dbReference type="Proteomes" id="UP000265562"/>
    </source>
</evidence>
<dbReference type="Proteomes" id="UP000265562">
    <property type="component" value="Chromosome"/>
</dbReference>
<organism evidence="1 2">
    <name type="scientific">Lachnoanaerobaculum umeaense</name>
    <dbReference type="NCBI Taxonomy" id="617123"/>
    <lineage>
        <taxon>Bacteria</taxon>
        <taxon>Bacillati</taxon>
        <taxon>Bacillota</taxon>
        <taxon>Clostridia</taxon>
        <taxon>Lachnospirales</taxon>
        <taxon>Lachnospiraceae</taxon>
        <taxon>Lachnoanaerobaculum</taxon>
    </lineage>
</organism>
<protein>
    <submittedName>
        <fullName evidence="1">Uncharacterized protein</fullName>
    </submittedName>
</protein>
<evidence type="ECO:0000313" key="1">
    <source>
        <dbReference type="EMBL" id="AYB00297.1"/>
    </source>
</evidence>
<sequence>MEKMEDGEEVLIPNIKMPKIIDQSRLKRYEQSRKDLGDLFSKLKVYTIFANNDGNADSFNYQVFPSSETEILINNFMNNISRIYIRRNKRSQEKRCFIDILELKKYQINL</sequence>
<name>A0A385Q2I6_9FIRM</name>
<keyword evidence="2" id="KW-1185">Reference proteome</keyword>
<dbReference type="OrthoDB" id="95693at2"/>
<gene>
    <name evidence="1" type="ORF">D4A81_10360</name>
</gene>
<proteinExistence type="predicted"/>
<dbReference type="EMBL" id="CP032364">
    <property type="protein sequence ID" value="AYB00297.1"/>
    <property type="molecule type" value="Genomic_DNA"/>
</dbReference>